<gene>
    <name evidence="1" type="ORF">SBAD_LOCUS1949</name>
</gene>
<dbReference type="PANTHER" id="PTHR39075">
    <property type="entry name" value="FI19908P1"/>
    <property type="match status" value="1"/>
</dbReference>
<sequence length="229" mass="25646">MDSSDFPQIFVNPGGYVTTILRGGIEIDLTLNSGMRMLHNRGRSLAVSDSGTESCIIHSDMRAIQAGGFVDATFYGNRAACFSGTWIAFGRIDYRESYLLNSEWHMESLANIRTRWRFPTLRYDLTQTVFNSPATVSHLLLQQCRQMIDNGRSVASADGRSHEIEIGEVQITQDYEHNVVLTVNKANDARLEIQITEQTAQLKTNNIEMGVMVGGVYHLFQPSFVALAF</sequence>
<accession>A0A183IEA5</accession>
<name>A0A183IEA5_9BILA</name>
<reference evidence="1 2" key="2">
    <citation type="submission" date="2018-11" db="EMBL/GenBank/DDBJ databases">
        <authorList>
            <consortium name="Pathogen Informatics"/>
        </authorList>
    </citation>
    <scope>NUCLEOTIDE SEQUENCE [LARGE SCALE GENOMIC DNA]</scope>
</reference>
<dbReference type="WBParaSite" id="SBAD_0000204301-mRNA-1">
    <property type="protein sequence ID" value="SBAD_0000204301-mRNA-1"/>
    <property type="gene ID" value="SBAD_0000204301"/>
</dbReference>
<evidence type="ECO:0000313" key="1">
    <source>
        <dbReference type="EMBL" id="VDO95996.1"/>
    </source>
</evidence>
<dbReference type="PANTHER" id="PTHR39075:SF1">
    <property type="entry name" value="FI19908P1"/>
    <property type="match status" value="1"/>
</dbReference>
<proteinExistence type="predicted"/>
<reference evidence="3" key="1">
    <citation type="submission" date="2016-06" db="UniProtKB">
        <authorList>
            <consortium name="WormBaseParasite"/>
        </authorList>
    </citation>
    <scope>IDENTIFICATION</scope>
</reference>
<protein>
    <submittedName>
        <fullName evidence="1 3">Uncharacterized protein</fullName>
    </submittedName>
</protein>
<keyword evidence="2" id="KW-1185">Reference proteome</keyword>
<dbReference type="EMBL" id="UZAM01007019">
    <property type="protein sequence ID" value="VDO95996.1"/>
    <property type="molecule type" value="Genomic_DNA"/>
</dbReference>
<organism evidence="3">
    <name type="scientific">Soboliphyme baturini</name>
    <dbReference type="NCBI Taxonomy" id="241478"/>
    <lineage>
        <taxon>Eukaryota</taxon>
        <taxon>Metazoa</taxon>
        <taxon>Ecdysozoa</taxon>
        <taxon>Nematoda</taxon>
        <taxon>Enoplea</taxon>
        <taxon>Dorylaimia</taxon>
        <taxon>Dioctophymatida</taxon>
        <taxon>Dioctophymatoidea</taxon>
        <taxon>Soboliphymatidae</taxon>
        <taxon>Soboliphyme</taxon>
    </lineage>
</organism>
<dbReference type="AlphaFoldDB" id="A0A183IEA5"/>
<evidence type="ECO:0000313" key="3">
    <source>
        <dbReference type="WBParaSite" id="SBAD_0000204301-mRNA-1"/>
    </source>
</evidence>
<dbReference type="Proteomes" id="UP000270296">
    <property type="component" value="Unassembled WGS sequence"/>
</dbReference>
<evidence type="ECO:0000313" key="2">
    <source>
        <dbReference type="Proteomes" id="UP000270296"/>
    </source>
</evidence>